<dbReference type="InterPro" id="IPR027640">
    <property type="entry name" value="Kinesin-like_fam"/>
</dbReference>
<dbReference type="InterPro" id="IPR027417">
    <property type="entry name" value="P-loop_NTPase"/>
</dbReference>
<keyword evidence="3" id="KW-0547">Nucleotide-binding</keyword>
<evidence type="ECO:0000313" key="5">
    <source>
        <dbReference type="EMBL" id="CAG9322023.1"/>
    </source>
</evidence>
<keyword evidence="3" id="KW-0067">ATP-binding</keyword>
<accession>A0AAU9JCJ7</accession>
<dbReference type="AlphaFoldDB" id="A0AAU9JCJ7"/>
<reference evidence="5" key="1">
    <citation type="submission" date="2021-09" db="EMBL/GenBank/DDBJ databases">
        <authorList>
            <consortium name="AG Swart"/>
            <person name="Singh M."/>
            <person name="Singh A."/>
            <person name="Seah K."/>
            <person name="Emmerich C."/>
        </authorList>
    </citation>
    <scope>NUCLEOTIDE SEQUENCE</scope>
    <source>
        <strain evidence="5">ATCC30299</strain>
    </source>
</reference>
<dbReference type="GO" id="GO:0005524">
    <property type="term" value="F:ATP binding"/>
    <property type="evidence" value="ECO:0007669"/>
    <property type="project" value="UniProtKB-UniRule"/>
</dbReference>
<dbReference type="GO" id="GO:0008017">
    <property type="term" value="F:microtubule binding"/>
    <property type="evidence" value="ECO:0007669"/>
    <property type="project" value="InterPro"/>
</dbReference>
<dbReference type="PROSITE" id="PS50067">
    <property type="entry name" value="KINESIN_MOTOR_2"/>
    <property type="match status" value="1"/>
</dbReference>
<keyword evidence="1" id="KW-0175">Coiled coil</keyword>
<dbReference type="GO" id="GO:0007018">
    <property type="term" value="P:microtubule-based movement"/>
    <property type="evidence" value="ECO:0007669"/>
    <property type="project" value="InterPro"/>
</dbReference>
<dbReference type="PRINTS" id="PR00380">
    <property type="entry name" value="KINESINHEAVY"/>
</dbReference>
<dbReference type="EMBL" id="CAJZBQ010000030">
    <property type="protein sequence ID" value="CAG9322023.1"/>
    <property type="molecule type" value="Genomic_DNA"/>
</dbReference>
<comment type="similarity">
    <text evidence="3">Belongs to the TRAFAC class myosin-kinesin ATPase superfamily. Kinesin family.</text>
</comment>
<evidence type="ECO:0000256" key="1">
    <source>
        <dbReference type="ARBA" id="ARBA00023054"/>
    </source>
</evidence>
<organism evidence="5 6">
    <name type="scientific">Blepharisma stoltei</name>
    <dbReference type="NCBI Taxonomy" id="1481888"/>
    <lineage>
        <taxon>Eukaryota</taxon>
        <taxon>Sar</taxon>
        <taxon>Alveolata</taxon>
        <taxon>Ciliophora</taxon>
        <taxon>Postciliodesmatophora</taxon>
        <taxon>Heterotrichea</taxon>
        <taxon>Heterotrichida</taxon>
        <taxon>Blepharismidae</taxon>
        <taxon>Blepharisma</taxon>
    </lineage>
</organism>
<name>A0AAU9JCJ7_9CILI</name>
<keyword evidence="6" id="KW-1185">Reference proteome</keyword>
<dbReference type="PANTHER" id="PTHR47968:SF75">
    <property type="entry name" value="CENTROMERE-ASSOCIATED PROTEIN E"/>
    <property type="match status" value="1"/>
</dbReference>
<dbReference type="Gene3D" id="3.40.850.10">
    <property type="entry name" value="Kinesin motor domain"/>
    <property type="match status" value="1"/>
</dbReference>
<dbReference type="InterPro" id="IPR001752">
    <property type="entry name" value="Kinesin_motor_dom"/>
</dbReference>
<proteinExistence type="inferred from homology"/>
<comment type="caution">
    <text evidence="5">The sequence shown here is derived from an EMBL/GenBank/DDBJ whole genome shotgun (WGS) entry which is preliminary data.</text>
</comment>
<dbReference type="PANTHER" id="PTHR47968">
    <property type="entry name" value="CENTROMERE PROTEIN E"/>
    <property type="match status" value="1"/>
</dbReference>
<dbReference type="SMART" id="SM00129">
    <property type="entry name" value="KISc"/>
    <property type="match status" value="1"/>
</dbReference>
<keyword evidence="2 3" id="KW-0505">Motor protein</keyword>
<evidence type="ECO:0000259" key="4">
    <source>
        <dbReference type="PROSITE" id="PS50067"/>
    </source>
</evidence>
<feature type="domain" description="Kinesin motor" evidence="4">
    <location>
        <begin position="4"/>
        <end position="352"/>
    </location>
</feature>
<dbReference type="CDD" id="cd00106">
    <property type="entry name" value="KISc"/>
    <property type="match status" value="1"/>
</dbReference>
<evidence type="ECO:0000313" key="6">
    <source>
        <dbReference type="Proteomes" id="UP001162131"/>
    </source>
</evidence>
<dbReference type="InterPro" id="IPR036961">
    <property type="entry name" value="Kinesin_motor_dom_sf"/>
</dbReference>
<evidence type="ECO:0000256" key="2">
    <source>
        <dbReference type="ARBA" id="ARBA00023175"/>
    </source>
</evidence>
<dbReference type="SUPFAM" id="SSF52540">
    <property type="entry name" value="P-loop containing nucleoside triphosphate hydrolases"/>
    <property type="match status" value="1"/>
</dbReference>
<protein>
    <recommendedName>
        <fullName evidence="4">Kinesin motor domain-containing protein</fullName>
    </recommendedName>
</protein>
<dbReference type="Pfam" id="PF00225">
    <property type="entry name" value="Kinesin"/>
    <property type="match status" value="1"/>
</dbReference>
<dbReference type="GO" id="GO:0003777">
    <property type="term" value="F:microtubule motor activity"/>
    <property type="evidence" value="ECO:0007669"/>
    <property type="project" value="InterPro"/>
</dbReference>
<gene>
    <name evidence="5" type="ORF">BSTOLATCC_MIC30405</name>
</gene>
<sequence>MDSRFSVYVRVRPMIKEDVVLFKKISQSPEVCTKCHEDSTHLYLVKPYFDDREFVFDRVISPEISQPEVFDLVGRNVVDEVINGYNGTMIAYGQTGTGKTYTVFGSRSAIDYYGEGYHEEGGVVPRSIHRIFEFINENIEEAQFQVTISFMQIYMETITDLLSNKPQPKGGLQIREDPKTGIFVGGLTQKIIQNEQELMYIIQEAARTRSTGSTSMNKNSSRSHAVLQIFLEQRWIEEGPPKKRRVKRGLLTIVDLAGSERLSKSGSEGLRLNEAKNINKSISALGNCVAALSSDNANLSHVPFRDSKLTRLLTDSLGGNSKTTLYACVGPSLLNYDETYSTLLFATRAMRVKTYAKLNENVDYKINASTEGIIQRNQLLECHNAELKQELELIRTKMREASPSPIPGEPSYLTGFTQEDCRCEEKQRELVSKFTHMIQYLQAEIARLNIVIANIHNEKGEPSYPEELIERLMMDPNFREKYASLRL</sequence>
<evidence type="ECO:0000256" key="3">
    <source>
        <dbReference type="PROSITE-ProRule" id="PRU00283"/>
    </source>
</evidence>
<feature type="binding site" evidence="3">
    <location>
        <begin position="93"/>
        <end position="100"/>
    </location>
    <ligand>
        <name>ATP</name>
        <dbReference type="ChEBI" id="CHEBI:30616"/>
    </ligand>
</feature>
<dbReference type="Proteomes" id="UP001162131">
    <property type="component" value="Unassembled WGS sequence"/>
</dbReference>